<protein>
    <recommendedName>
        <fullName evidence="5">C-type lectin domain-containing protein</fullName>
    </recommendedName>
</protein>
<evidence type="ECO:0000256" key="2">
    <source>
        <dbReference type="SAM" id="SignalP"/>
    </source>
</evidence>
<keyword evidence="2" id="KW-0732">Signal</keyword>
<gene>
    <name evidence="3" type="ORF">MCOR_29299</name>
</gene>
<keyword evidence="1" id="KW-1133">Transmembrane helix</keyword>
<keyword evidence="4" id="KW-1185">Reference proteome</keyword>
<dbReference type="Proteomes" id="UP000507470">
    <property type="component" value="Unassembled WGS sequence"/>
</dbReference>
<evidence type="ECO:0000256" key="1">
    <source>
        <dbReference type="SAM" id="Phobius"/>
    </source>
</evidence>
<proteinExistence type="predicted"/>
<name>A0A6J8CHU9_MYTCO</name>
<sequence length="345" mass="38494">MYKIILWIMLFTFVIDMCVNAYHTEKKTWKAASDECGRDGLEFDEKVLTSIDVLYDKEFWIGMAIYHVTTPWIEILVFSGNVSENDNGKCTILSCVGGNNRLTATDCNDDNMQRAGRCNNGSLLGWGRPYSTSRQRCMSIYQLLLPPETYCKLDGHENEAVFSWTNVFRAETEAKLSQAEAGTKRPLYCLAGSFTQNNDKIELNITRKVCFDQLQYFVCRTGDEFTSTKSQNTLATRKIKKGSNASFDIGAVIGGTLGACSLIIVLVVLIVCKVGSKGIFTDSNTHNYEDTSRVNFSTSTYEDLGNTKHTNLSATTNQTCVIDEASTPVYEEVNKIEKPGNTISK</sequence>
<dbReference type="OrthoDB" id="6177073at2759"/>
<feature type="signal peptide" evidence="2">
    <location>
        <begin position="1"/>
        <end position="21"/>
    </location>
</feature>
<feature type="chain" id="PRO_5026965805" description="C-type lectin domain-containing protein" evidence="2">
    <location>
        <begin position="22"/>
        <end position="345"/>
    </location>
</feature>
<evidence type="ECO:0000313" key="3">
    <source>
        <dbReference type="EMBL" id="CAC5394564.1"/>
    </source>
</evidence>
<organism evidence="3 4">
    <name type="scientific">Mytilus coruscus</name>
    <name type="common">Sea mussel</name>
    <dbReference type="NCBI Taxonomy" id="42192"/>
    <lineage>
        <taxon>Eukaryota</taxon>
        <taxon>Metazoa</taxon>
        <taxon>Spiralia</taxon>
        <taxon>Lophotrochozoa</taxon>
        <taxon>Mollusca</taxon>
        <taxon>Bivalvia</taxon>
        <taxon>Autobranchia</taxon>
        <taxon>Pteriomorphia</taxon>
        <taxon>Mytilida</taxon>
        <taxon>Mytiloidea</taxon>
        <taxon>Mytilidae</taxon>
        <taxon>Mytilinae</taxon>
        <taxon>Mytilus</taxon>
    </lineage>
</organism>
<accession>A0A6J8CHU9</accession>
<keyword evidence="1" id="KW-0812">Transmembrane</keyword>
<keyword evidence="1" id="KW-0472">Membrane</keyword>
<reference evidence="3 4" key="1">
    <citation type="submission" date="2020-06" db="EMBL/GenBank/DDBJ databases">
        <authorList>
            <person name="Li R."/>
            <person name="Bekaert M."/>
        </authorList>
    </citation>
    <scope>NUCLEOTIDE SEQUENCE [LARGE SCALE GENOMIC DNA]</scope>
    <source>
        <strain evidence="4">wild</strain>
    </source>
</reference>
<feature type="transmembrane region" description="Helical" evidence="1">
    <location>
        <begin position="249"/>
        <end position="272"/>
    </location>
</feature>
<evidence type="ECO:0000313" key="4">
    <source>
        <dbReference type="Proteomes" id="UP000507470"/>
    </source>
</evidence>
<dbReference type="EMBL" id="CACVKT020005315">
    <property type="protein sequence ID" value="CAC5394564.1"/>
    <property type="molecule type" value="Genomic_DNA"/>
</dbReference>
<dbReference type="AlphaFoldDB" id="A0A6J8CHU9"/>
<evidence type="ECO:0008006" key="5">
    <source>
        <dbReference type="Google" id="ProtNLM"/>
    </source>
</evidence>